<proteinExistence type="predicted"/>
<dbReference type="InterPro" id="IPR009057">
    <property type="entry name" value="Homeodomain-like_sf"/>
</dbReference>
<dbReference type="PANTHER" id="PTHR43280">
    <property type="entry name" value="ARAC-FAMILY TRANSCRIPTIONAL REGULATOR"/>
    <property type="match status" value="1"/>
</dbReference>
<keyword evidence="2" id="KW-0238">DNA-binding</keyword>
<dbReference type="PATRIC" id="fig|1195763.3.peg.3022"/>
<evidence type="ECO:0000256" key="2">
    <source>
        <dbReference type="ARBA" id="ARBA00023125"/>
    </source>
</evidence>
<dbReference type="AlphaFoldDB" id="A0A0J1GY75"/>
<evidence type="ECO:0000256" key="1">
    <source>
        <dbReference type="ARBA" id="ARBA00023015"/>
    </source>
</evidence>
<dbReference type="PANTHER" id="PTHR43280:SF27">
    <property type="entry name" value="TRANSCRIPTIONAL REGULATOR MTLR"/>
    <property type="match status" value="1"/>
</dbReference>
<dbReference type="RefSeq" id="WP_047879561.1">
    <property type="nucleotide sequence ID" value="NZ_LDOT01000021.1"/>
</dbReference>
<reference evidence="5 6" key="1">
    <citation type="submission" date="2015-05" db="EMBL/GenBank/DDBJ databases">
        <title>Photobacterium galathea sp. nov.</title>
        <authorList>
            <person name="Machado H."/>
            <person name="Gram L."/>
        </authorList>
    </citation>
    <scope>NUCLEOTIDE SEQUENCE [LARGE SCALE GENOMIC DNA]</scope>
    <source>
        <strain evidence="5 6">CGMCC 1.12159</strain>
    </source>
</reference>
<dbReference type="OrthoDB" id="9816011at2"/>
<name>A0A0J1GY75_9GAMM</name>
<evidence type="ECO:0000313" key="5">
    <source>
        <dbReference type="EMBL" id="KLV04625.1"/>
    </source>
</evidence>
<gene>
    <name evidence="5" type="ORF">ABT56_14275</name>
</gene>
<comment type="caution">
    <text evidence="5">The sequence shown here is derived from an EMBL/GenBank/DDBJ whole genome shotgun (WGS) entry which is preliminary data.</text>
</comment>
<dbReference type="Pfam" id="PF12833">
    <property type="entry name" value="HTH_18"/>
    <property type="match status" value="1"/>
</dbReference>
<evidence type="ECO:0000313" key="6">
    <source>
        <dbReference type="Proteomes" id="UP000036097"/>
    </source>
</evidence>
<dbReference type="GO" id="GO:0003700">
    <property type="term" value="F:DNA-binding transcription factor activity"/>
    <property type="evidence" value="ECO:0007669"/>
    <property type="project" value="InterPro"/>
</dbReference>
<dbReference type="SUPFAM" id="SSF46689">
    <property type="entry name" value="Homeodomain-like"/>
    <property type="match status" value="2"/>
</dbReference>
<dbReference type="InterPro" id="IPR018060">
    <property type="entry name" value="HTH_AraC"/>
</dbReference>
<keyword evidence="6" id="KW-1185">Reference proteome</keyword>
<organism evidence="5 6">
    <name type="scientific">Photobacterium aquae</name>
    <dbReference type="NCBI Taxonomy" id="1195763"/>
    <lineage>
        <taxon>Bacteria</taxon>
        <taxon>Pseudomonadati</taxon>
        <taxon>Pseudomonadota</taxon>
        <taxon>Gammaproteobacteria</taxon>
        <taxon>Vibrionales</taxon>
        <taxon>Vibrionaceae</taxon>
        <taxon>Photobacterium</taxon>
    </lineage>
</organism>
<keyword evidence="1" id="KW-0805">Transcription regulation</keyword>
<feature type="domain" description="HTH araC/xylS-type" evidence="4">
    <location>
        <begin position="195"/>
        <end position="293"/>
    </location>
</feature>
<protein>
    <recommendedName>
        <fullName evidence="4">HTH araC/xylS-type domain-containing protein</fullName>
    </recommendedName>
</protein>
<dbReference type="PROSITE" id="PS01124">
    <property type="entry name" value="HTH_ARAC_FAMILY_2"/>
    <property type="match status" value="1"/>
</dbReference>
<dbReference type="SMART" id="SM00342">
    <property type="entry name" value="HTH_ARAC"/>
    <property type="match status" value="1"/>
</dbReference>
<dbReference type="GO" id="GO:0043565">
    <property type="term" value="F:sequence-specific DNA binding"/>
    <property type="evidence" value="ECO:0007669"/>
    <property type="project" value="InterPro"/>
</dbReference>
<accession>A0A0J1GY75</accession>
<dbReference type="EMBL" id="LDOT01000021">
    <property type="protein sequence ID" value="KLV04625.1"/>
    <property type="molecule type" value="Genomic_DNA"/>
</dbReference>
<dbReference type="Gene3D" id="1.10.10.60">
    <property type="entry name" value="Homeodomain-like"/>
    <property type="match status" value="2"/>
</dbReference>
<dbReference type="STRING" id="1195763.ABT56_14275"/>
<evidence type="ECO:0000259" key="4">
    <source>
        <dbReference type="PROSITE" id="PS01124"/>
    </source>
</evidence>
<sequence>MKPYIEKIGQDNNFTWRIEHYSCLGKDHLFGCGWHYHHEFELVLCHDPQHVTRSTAISGDRCYEQTHNTLVLYGPGLPHMVSGHSLPDRHCDVGNHILWFDPRWIETMIKAEPALAILEPMLKQSSSGLRFSQACAEKVVEKLRQTRELSPARQFGAIIDILLLLAEDRHAETLASTTYAFRLPDDSSGQLQRLHRLQNYIEHHYQRPIRIAELCDILHMSESSVYRLFERHFNESFADHLKRYRIGKACERIINTELPIALIAEQSGFSNLSNFNRQFRQSKGMTPSTFRRLFRPTSADTSRLCPR</sequence>
<keyword evidence="3" id="KW-0804">Transcription</keyword>
<evidence type="ECO:0000256" key="3">
    <source>
        <dbReference type="ARBA" id="ARBA00023163"/>
    </source>
</evidence>
<dbReference type="PRINTS" id="PR00032">
    <property type="entry name" value="HTHARAC"/>
</dbReference>
<dbReference type="InterPro" id="IPR020449">
    <property type="entry name" value="Tscrpt_reg_AraC-type_HTH"/>
</dbReference>
<dbReference type="Proteomes" id="UP000036097">
    <property type="component" value="Unassembled WGS sequence"/>
</dbReference>